<dbReference type="PaxDb" id="3635-A0A1U8MMD0"/>
<keyword evidence="1" id="KW-1185">Reference proteome</keyword>
<dbReference type="Gene3D" id="3.10.10.10">
    <property type="entry name" value="HIV Type 1 Reverse Transcriptase, subunit A, domain 1"/>
    <property type="match status" value="1"/>
</dbReference>
<dbReference type="InterPro" id="IPR032567">
    <property type="entry name" value="RTL1-rel"/>
</dbReference>
<sequence length="277" mass="31219">MGRGREAPDRGAGHTEVRQPALVYAARRREDGDAPNVITGTFLIFNVSYIVLIDVGSTHSYVTYTITENLGIPVENNSNGITILNPLGQSVRVNKYFRDVPLEVQGVIFLADLMKLPFEEFDLILGMDWLVKHRVSLDCAAKRVVLRTEEDEEIVVIRERQNYLSNEISALRDEKLVRKGCEAYLAYISVSEFEGSSVKDIKMVKHFPDVFPDELPRLPPSHEVKFEIELLLGTTPVSITSYGMAPKELVELKAQIQELLDRGFIRPSVFPWGALTN</sequence>
<accession>A0A1U8MMD0</accession>
<dbReference type="Pfam" id="PF08284">
    <property type="entry name" value="RVP_2"/>
    <property type="match status" value="1"/>
</dbReference>
<organism evidence="1 2">
    <name type="scientific">Gossypium hirsutum</name>
    <name type="common">Upland cotton</name>
    <name type="synonym">Gossypium mexicanum</name>
    <dbReference type="NCBI Taxonomy" id="3635"/>
    <lineage>
        <taxon>Eukaryota</taxon>
        <taxon>Viridiplantae</taxon>
        <taxon>Streptophyta</taxon>
        <taxon>Embryophyta</taxon>
        <taxon>Tracheophyta</taxon>
        <taxon>Spermatophyta</taxon>
        <taxon>Magnoliopsida</taxon>
        <taxon>eudicotyledons</taxon>
        <taxon>Gunneridae</taxon>
        <taxon>Pentapetalae</taxon>
        <taxon>rosids</taxon>
        <taxon>malvids</taxon>
        <taxon>Malvales</taxon>
        <taxon>Malvaceae</taxon>
        <taxon>Malvoideae</taxon>
        <taxon>Gossypium</taxon>
    </lineage>
</organism>
<dbReference type="AlphaFoldDB" id="A0A1U8MMD0"/>
<reference evidence="2" key="2">
    <citation type="submission" date="2025-08" db="UniProtKB">
        <authorList>
            <consortium name="RefSeq"/>
        </authorList>
    </citation>
    <scope>IDENTIFICATION</scope>
</reference>
<reference evidence="1" key="1">
    <citation type="journal article" date="2020" name="Nat. Genet.">
        <title>Genomic diversifications of five Gossypium allopolyploid species and their impact on cotton improvement.</title>
        <authorList>
            <person name="Chen Z.J."/>
            <person name="Sreedasyam A."/>
            <person name="Ando A."/>
            <person name="Song Q."/>
            <person name="De Santiago L.M."/>
            <person name="Hulse-Kemp A.M."/>
            <person name="Ding M."/>
            <person name="Ye W."/>
            <person name="Kirkbride R.C."/>
            <person name="Jenkins J."/>
            <person name="Plott C."/>
            <person name="Lovell J."/>
            <person name="Lin Y.M."/>
            <person name="Vaughn R."/>
            <person name="Liu B."/>
            <person name="Simpson S."/>
            <person name="Scheffler B.E."/>
            <person name="Wen L."/>
            <person name="Saski C.A."/>
            <person name="Grover C.E."/>
            <person name="Hu G."/>
            <person name="Conover J.L."/>
            <person name="Carlson J.W."/>
            <person name="Shu S."/>
            <person name="Boston L.B."/>
            <person name="Williams M."/>
            <person name="Peterson D.G."/>
            <person name="McGee K."/>
            <person name="Jones D.C."/>
            <person name="Wendel J.F."/>
            <person name="Stelly D.M."/>
            <person name="Grimwood J."/>
            <person name="Schmutz J."/>
        </authorList>
    </citation>
    <scope>NUCLEOTIDE SEQUENCE [LARGE SCALE GENOMIC DNA]</scope>
    <source>
        <strain evidence="1">cv. TM-1</strain>
    </source>
</reference>
<dbReference type="PANTHER" id="PTHR15503:SF45">
    <property type="entry name" value="RNA-DIRECTED DNA POLYMERASE HOMOLOG"/>
    <property type="match status" value="1"/>
</dbReference>
<dbReference type="InterPro" id="IPR021109">
    <property type="entry name" value="Peptidase_aspartic_dom_sf"/>
</dbReference>
<dbReference type="SUPFAM" id="SSF56672">
    <property type="entry name" value="DNA/RNA polymerases"/>
    <property type="match status" value="1"/>
</dbReference>
<dbReference type="CDD" id="cd00303">
    <property type="entry name" value="retropepsin_like"/>
    <property type="match status" value="1"/>
</dbReference>
<gene>
    <name evidence="2" type="primary">LOC107939208</name>
</gene>
<dbReference type="Gene3D" id="2.40.70.10">
    <property type="entry name" value="Acid Proteases"/>
    <property type="match status" value="1"/>
</dbReference>
<name>A0A1U8MMD0_GOSHI</name>
<evidence type="ECO:0008006" key="3">
    <source>
        <dbReference type="Google" id="ProtNLM"/>
    </source>
</evidence>
<dbReference type="STRING" id="3635.A0A1U8MMD0"/>
<dbReference type="InterPro" id="IPR043502">
    <property type="entry name" value="DNA/RNA_pol_sf"/>
</dbReference>
<dbReference type="Proteomes" id="UP000818029">
    <property type="component" value="Chromosome A13"/>
</dbReference>
<evidence type="ECO:0000313" key="1">
    <source>
        <dbReference type="Proteomes" id="UP000818029"/>
    </source>
</evidence>
<proteinExistence type="predicted"/>
<dbReference type="GeneID" id="107939208"/>
<evidence type="ECO:0000313" key="2">
    <source>
        <dbReference type="RefSeq" id="XP_016727991.1"/>
    </source>
</evidence>
<dbReference type="RefSeq" id="XP_016727991.1">
    <property type="nucleotide sequence ID" value="XM_016872502.1"/>
</dbReference>
<dbReference type="PANTHER" id="PTHR15503">
    <property type="entry name" value="LDOC1 RELATED"/>
    <property type="match status" value="1"/>
</dbReference>
<protein>
    <recommendedName>
        <fullName evidence="3">DNA/RNA polymerases superfamily protein</fullName>
    </recommendedName>
</protein>
<dbReference type="KEGG" id="ghi:107939208"/>
<dbReference type="SUPFAM" id="SSF50630">
    <property type="entry name" value="Acid proteases"/>
    <property type="match status" value="1"/>
</dbReference>